<reference evidence="1 2" key="1">
    <citation type="submission" date="2016-03" db="EMBL/GenBank/DDBJ databases">
        <title>Whole genome sequencing of Grifola frondosa 9006-11.</title>
        <authorList>
            <person name="Min B."/>
            <person name="Park H."/>
            <person name="Kim J.-G."/>
            <person name="Cho H."/>
            <person name="Oh Y.-L."/>
            <person name="Kong W.-S."/>
            <person name="Choi I.-G."/>
        </authorList>
    </citation>
    <scope>NUCLEOTIDE SEQUENCE [LARGE SCALE GENOMIC DNA]</scope>
    <source>
        <strain evidence="1 2">9006-11</strain>
    </source>
</reference>
<accession>A0A1C7MHE1</accession>
<organism evidence="1 2">
    <name type="scientific">Grifola frondosa</name>
    <name type="common">Maitake</name>
    <name type="synonym">Polyporus frondosus</name>
    <dbReference type="NCBI Taxonomy" id="5627"/>
    <lineage>
        <taxon>Eukaryota</taxon>
        <taxon>Fungi</taxon>
        <taxon>Dikarya</taxon>
        <taxon>Basidiomycota</taxon>
        <taxon>Agaricomycotina</taxon>
        <taxon>Agaricomycetes</taxon>
        <taxon>Polyporales</taxon>
        <taxon>Grifolaceae</taxon>
        <taxon>Grifola</taxon>
    </lineage>
</organism>
<sequence>MSSQLETGMNNMATRYFKASSLSPINLSKVVDISPWNTRITAVWCHSLILVLTVAMEISEQVTKILEHLERSATLQSVRFTHHYK</sequence>
<dbReference type="EMBL" id="LUGG01000003">
    <property type="protein sequence ID" value="OBZ76248.1"/>
    <property type="molecule type" value="Genomic_DNA"/>
</dbReference>
<protein>
    <submittedName>
        <fullName evidence="1">Uncharacterized protein</fullName>
    </submittedName>
</protein>
<evidence type="ECO:0000313" key="1">
    <source>
        <dbReference type="EMBL" id="OBZ76248.1"/>
    </source>
</evidence>
<comment type="caution">
    <text evidence="1">The sequence shown here is derived from an EMBL/GenBank/DDBJ whole genome shotgun (WGS) entry which is preliminary data.</text>
</comment>
<dbReference type="AlphaFoldDB" id="A0A1C7MHE1"/>
<keyword evidence="2" id="KW-1185">Reference proteome</keyword>
<dbReference type="Proteomes" id="UP000092993">
    <property type="component" value="Unassembled WGS sequence"/>
</dbReference>
<name>A0A1C7MHE1_GRIFR</name>
<gene>
    <name evidence="1" type="ORF">A0H81_02957</name>
</gene>
<evidence type="ECO:0000313" key="2">
    <source>
        <dbReference type="Proteomes" id="UP000092993"/>
    </source>
</evidence>
<proteinExistence type="predicted"/>